<evidence type="ECO:0000313" key="1">
    <source>
        <dbReference type="EMBL" id="KAG8202437.1"/>
    </source>
</evidence>
<organism evidence="1 2">
    <name type="scientific">Candida africana</name>
    <dbReference type="NCBI Taxonomy" id="241526"/>
    <lineage>
        <taxon>Eukaryota</taxon>
        <taxon>Fungi</taxon>
        <taxon>Dikarya</taxon>
        <taxon>Ascomycota</taxon>
        <taxon>Saccharomycotina</taxon>
        <taxon>Pichiomycetes</taxon>
        <taxon>Debaryomycetaceae</taxon>
        <taxon>Candida/Lodderomyces clade</taxon>
        <taxon>Candida</taxon>
    </lineage>
</organism>
<gene>
    <name evidence="1" type="primary">RAD18</name>
    <name evidence="1" type="ORF">GWM34_02593</name>
</gene>
<proteinExistence type="predicted"/>
<evidence type="ECO:0000313" key="2">
    <source>
        <dbReference type="Proteomes" id="UP000742417"/>
    </source>
</evidence>
<reference evidence="1" key="1">
    <citation type="submission" date="2020-12" db="EMBL/GenBank/DDBJ databases">
        <title>Draft Genome of Candida africana.</title>
        <authorList>
            <person name="Ayanbimpe G.M."/>
            <person name="Enweani I.B."/>
            <person name="Aguiyi J.C."/>
            <person name="Nnadi U.P."/>
            <person name="Izam Y."/>
            <person name="Ubani A."/>
            <person name="Ngene A.C."/>
        </authorList>
    </citation>
    <scope>NUCLEOTIDE SEQUENCE</scope>
    <source>
        <strain evidence="1">CEC4854</strain>
    </source>
</reference>
<accession>A0ACB7FM05</accession>
<name>A0ACB7FM05_9ASCO</name>
<dbReference type="EMBL" id="JAENJO010000006">
    <property type="protein sequence ID" value="KAG8202437.1"/>
    <property type="molecule type" value="Genomic_DNA"/>
</dbReference>
<sequence>MNLKDITDPSDFKTTKLPALAELDILKRCYICKDLLNAPVRTQCDHTYCSQCIREFLLRDNRCPLCKTEVFESGLKRDPLLEEIVISYASLRPHLLRLLEIEKVESKQEVDREKSANESALNGNRNVNNDVDETVRVKDQLNADELGEEKGQAQHGEQVNEQTTEVILLLSDDEENGSDSLVKCPICFERMELDVLQGKHIDDCLSGKSTKRTPTDILSPKAKRPKQITSFFKPTIDTKTPSPPTSKASTTPTATPTTTLLKANVSSPSPVAQSTVHKGKPLTKLDFSSLSTQKIKAKLSDLKLPTTGSRNEMEARYLHYYVIYNANLDSNHPVKESILRQQLKQWEMVQHQPSFGDAEWKGAETGNWKELIARARSN</sequence>
<feature type="non-terminal residue" evidence="1">
    <location>
        <position position="1"/>
    </location>
</feature>
<protein>
    <submittedName>
        <fullName evidence="1">RAD18</fullName>
    </submittedName>
</protein>
<comment type="caution">
    <text evidence="1">The sequence shown here is derived from an EMBL/GenBank/DDBJ whole genome shotgun (WGS) entry which is preliminary data.</text>
</comment>
<keyword evidence="2" id="KW-1185">Reference proteome</keyword>
<dbReference type="Proteomes" id="UP000742417">
    <property type="component" value="Unassembled WGS sequence"/>
</dbReference>